<dbReference type="AlphaFoldDB" id="A0A645H5B9"/>
<accession>A0A645H5B9</accession>
<sequence length="51" mass="5797">MVQKIKLKSAQVYASGNDLFSLDHVPYLNCEDISMKYPNLSTLYVGVNIKF</sequence>
<organism evidence="1">
    <name type="scientific">bioreactor metagenome</name>
    <dbReference type="NCBI Taxonomy" id="1076179"/>
    <lineage>
        <taxon>unclassified sequences</taxon>
        <taxon>metagenomes</taxon>
        <taxon>ecological metagenomes</taxon>
    </lineage>
</organism>
<evidence type="ECO:0000313" key="1">
    <source>
        <dbReference type="EMBL" id="MPN33900.1"/>
    </source>
</evidence>
<proteinExistence type="predicted"/>
<dbReference type="EMBL" id="VSSQ01086639">
    <property type="protein sequence ID" value="MPN33900.1"/>
    <property type="molecule type" value="Genomic_DNA"/>
</dbReference>
<gene>
    <name evidence="1" type="ORF">SDC9_181392</name>
</gene>
<reference evidence="1" key="1">
    <citation type="submission" date="2019-08" db="EMBL/GenBank/DDBJ databases">
        <authorList>
            <person name="Kucharzyk K."/>
            <person name="Murdoch R.W."/>
            <person name="Higgins S."/>
            <person name="Loffler F."/>
        </authorList>
    </citation>
    <scope>NUCLEOTIDE SEQUENCE</scope>
</reference>
<name>A0A645H5B9_9ZZZZ</name>
<protein>
    <submittedName>
        <fullName evidence="1">Uncharacterized protein</fullName>
    </submittedName>
</protein>
<comment type="caution">
    <text evidence="1">The sequence shown here is derived from an EMBL/GenBank/DDBJ whole genome shotgun (WGS) entry which is preliminary data.</text>
</comment>